<keyword evidence="2" id="KW-0479">Metal-binding</keyword>
<comment type="cofactor">
    <cofactor evidence="1">
        <name>a divalent metal cation</name>
        <dbReference type="ChEBI" id="CHEBI:60240"/>
    </cofactor>
</comment>
<gene>
    <name evidence="5" type="primary">LOC112457583</name>
</gene>
<dbReference type="RefSeq" id="XP_024876500.1">
    <property type="nucleotide sequence ID" value="XM_025020732.1"/>
</dbReference>
<dbReference type="OrthoDB" id="7446692at2759"/>
<accession>A0A6J1Q6H6</accession>
<sequence>MRSSGQFFLFLRNTLLIFSLTVILFQYRKDIIIQAASLAICTVRQSLMGRFVGENIGFRAITRDDYIERHVTAFSNRLYNGTPQNSKVIVYNDCTYLDIEKSSCFKVLRQLYCVHKSKHLVKPSMFVAPDGYLLNIQGPYFSNAANNDAKILLNEFISDFEGMREWFQPQDIFILDCGYRDAIPTLQRLGIDPRMPLLLGSNQNQFTTKEANEARIVTKTRWIVEARNGHLKNIFKFFANTIHTSHIPNLNAFLRIAGAIIIKYYGPITMPHANIDLAEKMLYQT</sequence>
<keyword evidence="4" id="KW-1185">Reference proteome</keyword>
<dbReference type="GO" id="GO:0046872">
    <property type="term" value="F:metal ion binding"/>
    <property type="evidence" value="ECO:0007669"/>
    <property type="project" value="UniProtKB-KW"/>
</dbReference>
<dbReference type="GeneID" id="112457583"/>
<dbReference type="Proteomes" id="UP000504618">
    <property type="component" value="Unplaced"/>
</dbReference>
<dbReference type="InterPro" id="IPR027806">
    <property type="entry name" value="HARBI1_dom"/>
</dbReference>
<feature type="domain" description="DDE Tnp4" evidence="3">
    <location>
        <begin position="93"/>
        <end position="257"/>
    </location>
</feature>
<evidence type="ECO:0000256" key="2">
    <source>
        <dbReference type="ARBA" id="ARBA00022723"/>
    </source>
</evidence>
<evidence type="ECO:0000313" key="4">
    <source>
        <dbReference type="Proteomes" id="UP000504618"/>
    </source>
</evidence>
<dbReference type="Pfam" id="PF13359">
    <property type="entry name" value="DDE_Tnp_4"/>
    <property type="match status" value="1"/>
</dbReference>
<reference evidence="5" key="1">
    <citation type="submission" date="2025-08" db="UniProtKB">
        <authorList>
            <consortium name="RefSeq"/>
        </authorList>
    </citation>
    <scope>IDENTIFICATION</scope>
    <source>
        <tissue evidence="5">Whole body</tissue>
    </source>
</reference>
<proteinExistence type="predicted"/>
<dbReference type="AlphaFoldDB" id="A0A6J1Q6H6"/>
<evidence type="ECO:0000313" key="5">
    <source>
        <dbReference type="RefSeq" id="XP_024876500.1"/>
    </source>
</evidence>
<protein>
    <submittedName>
        <fullName evidence="5">Uncharacterized protein LOC112457583</fullName>
    </submittedName>
</protein>
<organism evidence="4 5">
    <name type="scientific">Temnothorax curvispinosus</name>
    <dbReference type="NCBI Taxonomy" id="300111"/>
    <lineage>
        <taxon>Eukaryota</taxon>
        <taxon>Metazoa</taxon>
        <taxon>Ecdysozoa</taxon>
        <taxon>Arthropoda</taxon>
        <taxon>Hexapoda</taxon>
        <taxon>Insecta</taxon>
        <taxon>Pterygota</taxon>
        <taxon>Neoptera</taxon>
        <taxon>Endopterygota</taxon>
        <taxon>Hymenoptera</taxon>
        <taxon>Apocrita</taxon>
        <taxon>Aculeata</taxon>
        <taxon>Formicoidea</taxon>
        <taxon>Formicidae</taxon>
        <taxon>Myrmicinae</taxon>
        <taxon>Temnothorax</taxon>
    </lineage>
</organism>
<evidence type="ECO:0000256" key="1">
    <source>
        <dbReference type="ARBA" id="ARBA00001968"/>
    </source>
</evidence>
<evidence type="ECO:0000259" key="3">
    <source>
        <dbReference type="Pfam" id="PF13359"/>
    </source>
</evidence>
<name>A0A6J1Q6H6_9HYME</name>